<feature type="region of interest" description="Disordered" evidence="2">
    <location>
        <begin position="24"/>
        <end position="63"/>
    </location>
</feature>
<accession>A0A327QXK1</accession>
<dbReference type="AlphaFoldDB" id="A0A327QXK1"/>
<keyword evidence="1" id="KW-0175">Coiled coil</keyword>
<organism evidence="3 4">
    <name type="scientific">Chitinophaga skermanii</name>
    <dbReference type="NCBI Taxonomy" id="331697"/>
    <lineage>
        <taxon>Bacteria</taxon>
        <taxon>Pseudomonadati</taxon>
        <taxon>Bacteroidota</taxon>
        <taxon>Chitinophagia</taxon>
        <taxon>Chitinophagales</taxon>
        <taxon>Chitinophagaceae</taxon>
        <taxon>Chitinophaga</taxon>
    </lineage>
</organism>
<evidence type="ECO:0000313" key="4">
    <source>
        <dbReference type="Proteomes" id="UP000249547"/>
    </source>
</evidence>
<sequence>MNEEKEKNSFGILHSLKKLIFEDSPIQETATTPAPQADSVPPPIPSSAATKNPPVNLANNISNTPATDVKQMKVKVLEMLEKLNEPGVDFFEVWNAAAEMGGVTESNLRAAFTSLKYVDKTLTKEKLQTTGQRYATELRSVIEKETSLKQQQKQQIEQGLVNEKANLTSEIAQLEKEIEALRSNLQQKQQALQQIHSKYAPQLQDIDQKIAVGNAAVTEVVTDIQKALLLINNL</sequence>
<proteinExistence type="predicted"/>
<dbReference type="OrthoDB" id="663621at2"/>
<evidence type="ECO:0000256" key="2">
    <source>
        <dbReference type="SAM" id="MobiDB-lite"/>
    </source>
</evidence>
<protein>
    <submittedName>
        <fullName evidence="3">Uncharacterized protein</fullName>
    </submittedName>
</protein>
<dbReference type="EMBL" id="QLLL01000002">
    <property type="protein sequence ID" value="RAJ08695.1"/>
    <property type="molecule type" value="Genomic_DNA"/>
</dbReference>
<dbReference type="RefSeq" id="WP_111596811.1">
    <property type="nucleotide sequence ID" value="NZ_QLLL01000002.1"/>
</dbReference>
<gene>
    <name evidence="3" type="ORF">LX64_01349</name>
</gene>
<reference evidence="3 4" key="1">
    <citation type="submission" date="2018-06" db="EMBL/GenBank/DDBJ databases">
        <title>Genomic Encyclopedia of Archaeal and Bacterial Type Strains, Phase II (KMG-II): from individual species to whole genera.</title>
        <authorList>
            <person name="Goeker M."/>
        </authorList>
    </citation>
    <scope>NUCLEOTIDE SEQUENCE [LARGE SCALE GENOMIC DNA]</scope>
    <source>
        <strain evidence="3 4">DSM 23857</strain>
    </source>
</reference>
<feature type="coiled-coil region" evidence="1">
    <location>
        <begin position="157"/>
        <end position="198"/>
    </location>
</feature>
<name>A0A327QXK1_9BACT</name>
<evidence type="ECO:0000313" key="3">
    <source>
        <dbReference type="EMBL" id="RAJ08695.1"/>
    </source>
</evidence>
<dbReference type="Proteomes" id="UP000249547">
    <property type="component" value="Unassembled WGS sequence"/>
</dbReference>
<comment type="caution">
    <text evidence="3">The sequence shown here is derived from an EMBL/GenBank/DDBJ whole genome shotgun (WGS) entry which is preliminary data.</text>
</comment>
<evidence type="ECO:0000256" key="1">
    <source>
        <dbReference type="SAM" id="Coils"/>
    </source>
</evidence>
<keyword evidence="4" id="KW-1185">Reference proteome</keyword>